<evidence type="ECO:0000313" key="1">
    <source>
        <dbReference type="EMBL" id="SFH69158.1"/>
    </source>
</evidence>
<organism evidence="1 2">
    <name type="scientific">Albimonas pacifica</name>
    <dbReference type="NCBI Taxonomy" id="1114924"/>
    <lineage>
        <taxon>Bacteria</taxon>
        <taxon>Pseudomonadati</taxon>
        <taxon>Pseudomonadota</taxon>
        <taxon>Alphaproteobacteria</taxon>
        <taxon>Rhodobacterales</taxon>
        <taxon>Paracoccaceae</taxon>
        <taxon>Albimonas</taxon>
    </lineage>
</organism>
<dbReference type="RefSeq" id="WP_092857566.1">
    <property type="nucleotide sequence ID" value="NZ_FOQH01000001.1"/>
</dbReference>
<dbReference type="OrthoDB" id="9794206at2"/>
<dbReference type="GO" id="GO:0000271">
    <property type="term" value="P:polysaccharide biosynthetic process"/>
    <property type="evidence" value="ECO:0007669"/>
    <property type="project" value="InterPro"/>
</dbReference>
<dbReference type="Pfam" id="PF05159">
    <property type="entry name" value="Capsule_synth"/>
    <property type="match status" value="1"/>
</dbReference>
<dbReference type="CDD" id="cd16441">
    <property type="entry name" value="beta_Kdo_transferase_KpsS"/>
    <property type="match status" value="1"/>
</dbReference>
<accession>A0A1I3C3G8</accession>
<dbReference type="GO" id="GO:0015774">
    <property type="term" value="P:polysaccharide transport"/>
    <property type="evidence" value="ECO:0007669"/>
    <property type="project" value="InterPro"/>
</dbReference>
<dbReference type="Proteomes" id="UP000199377">
    <property type="component" value="Unassembled WGS sequence"/>
</dbReference>
<sequence>MAAVEAGGADGRSTRARRVLFLQGPPTVFWRELAGAFEAQGHETRRVNLSTADWLTWRRPGADSYRGTFSGWRRWLGRYLDAQGVTDVLYYADRLPYHVVAAEEAERRGIPCHAVEFGYLRPDWLTLERRGMGAFSHFPNDPQTIRRLAAAIEEKPELGTRYAHSFIREATDELLFNLVNALFCWPWPFFDMDKRYHPLTDYPSWIPRLMRGDRLKREAEAVVATCVSGAWPYHLFALQIEADYQLRDNSPYDTLAQPIAEVIASFARHAPPEQRLVFKLHPLDNGLENWPGLVRRRAEAEGVADRVIAIDGGDLDALLRHADGALSVNSTVGLHAIRAGTPTLALGPAVYDVAGLTHQGPLASFWTAPEPVDAGLAADLMKVLADTIQVKGSFYNKAGRALAAQEIVRRVAAGEVNEPGAFVPTPPRLPVRRRDADVAFAAAQG</sequence>
<dbReference type="EMBL" id="FOQH01000001">
    <property type="protein sequence ID" value="SFH69158.1"/>
    <property type="molecule type" value="Genomic_DNA"/>
</dbReference>
<keyword evidence="2" id="KW-1185">Reference proteome</keyword>
<dbReference type="AlphaFoldDB" id="A0A1I3C3G8"/>
<protein>
    <submittedName>
        <fullName evidence="1">Capsular polysaccharide export protein</fullName>
    </submittedName>
</protein>
<evidence type="ECO:0000313" key="2">
    <source>
        <dbReference type="Proteomes" id="UP000199377"/>
    </source>
</evidence>
<name>A0A1I3C3G8_9RHOB</name>
<reference evidence="1 2" key="1">
    <citation type="submission" date="2016-10" db="EMBL/GenBank/DDBJ databases">
        <authorList>
            <person name="de Groot N.N."/>
        </authorList>
    </citation>
    <scope>NUCLEOTIDE SEQUENCE [LARGE SCALE GENOMIC DNA]</scope>
    <source>
        <strain evidence="1 2">CGMCC 1.11030</strain>
    </source>
</reference>
<dbReference type="STRING" id="1114924.SAMN05216258_101556"/>
<dbReference type="InterPro" id="IPR007833">
    <property type="entry name" value="Capsule_polysaccharide_synth"/>
</dbReference>
<gene>
    <name evidence="1" type="ORF">SAMN05216258_101556</name>
</gene>
<proteinExistence type="predicted"/>